<reference evidence="3" key="1">
    <citation type="submission" date="2021-01" db="EMBL/GenBank/DDBJ databases">
        <title>Whole genome shotgun sequence of Actinoplanes nipponensis NBRC 14063.</title>
        <authorList>
            <person name="Komaki H."/>
            <person name="Tamura T."/>
        </authorList>
    </citation>
    <scope>NUCLEOTIDE SEQUENCE</scope>
    <source>
        <strain evidence="3">NBRC 14063</strain>
    </source>
</reference>
<protein>
    <recommendedName>
        <fullName evidence="2">PepSY domain-containing protein</fullName>
    </recommendedName>
</protein>
<organism evidence="3 4">
    <name type="scientific">Actinoplanes nipponensis</name>
    <dbReference type="NCBI Taxonomy" id="135950"/>
    <lineage>
        <taxon>Bacteria</taxon>
        <taxon>Bacillati</taxon>
        <taxon>Actinomycetota</taxon>
        <taxon>Actinomycetes</taxon>
        <taxon>Micromonosporales</taxon>
        <taxon>Micromonosporaceae</taxon>
        <taxon>Actinoplanes</taxon>
    </lineage>
</organism>
<proteinExistence type="predicted"/>
<gene>
    <name evidence="3" type="ORF">Ani05nite_01190</name>
</gene>
<dbReference type="RefSeq" id="WP_239129046.1">
    <property type="nucleotide sequence ID" value="NZ_BAAAYJ010000014.1"/>
</dbReference>
<dbReference type="EMBL" id="BOMQ01000004">
    <property type="protein sequence ID" value="GIE46585.1"/>
    <property type="molecule type" value="Genomic_DNA"/>
</dbReference>
<feature type="region of interest" description="Disordered" evidence="1">
    <location>
        <begin position="23"/>
        <end position="62"/>
    </location>
</feature>
<name>A0A919JBZ9_9ACTN</name>
<dbReference type="InterPro" id="IPR025711">
    <property type="entry name" value="PepSY"/>
</dbReference>
<sequence>MTDVEREAEHGRAVWDVEVRSGATEHEIDVDRATGAVLRHESGADDDATDGHDDHDDHGSDD</sequence>
<accession>A0A919JBZ9</accession>
<evidence type="ECO:0000256" key="1">
    <source>
        <dbReference type="SAM" id="MobiDB-lite"/>
    </source>
</evidence>
<keyword evidence="4" id="KW-1185">Reference proteome</keyword>
<dbReference type="Pfam" id="PF03413">
    <property type="entry name" value="PepSY"/>
    <property type="match status" value="1"/>
</dbReference>
<dbReference type="Gene3D" id="3.10.450.40">
    <property type="match status" value="1"/>
</dbReference>
<dbReference type="Proteomes" id="UP000647172">
    <property type="component" value="Unassembled WGS sequence"/>
</dbReference>
<evidence type="ECO:0000313" key="3">
    <source>
        <dbReference type="EMBL" id="GIE46585.1"/>
    </source>
</evidence>
<feature type="domain" description="PepSY" evidence="2">
    <location>
        <begin position="3"/>
        <end position="41"/>
    </location>
</feature>
<comment type="caution">
    <text evidence="3">The sequence shown here is derived from an EMBL/GenBank/DDBJ whole genome shotgun (WGS) entry which is preliminary data.</text>
</comment>
<evidence type="ECO:0000313" key="4">
    <source>
        <dbReference type="Proteomes" id="UP000647172"/>
    </source>
</evidence>
<dbReference type="AlphaFoldDB" id="A0A919JBZ9"/>
<evidence type="ECO:0000259" key="2">
    <source>
        <dbReference type="Pfam" id="PF03413"/>
    </source>
</evidence>